<keyword evidence="1" id="KW-0812">Transmembrane</keyword>
<evidence type="ECO:0000313" key="4">
    <source>
        <dbReference type="Proteomes" id="UP000323046"/>
    </source>
</evidence>
<feature type="chain" id="PRO_5024961063" description="Gram-positive cocci surface proteins LPxTG domain-containing protein" evidence="2">
    <location>
        <begin position="32"/>
        <end position="81"/>
    </location>
</feature>
<keyword evidence="1" id="KW-0472">Membrane</keyword>
<keyword evidence="1" id="KW-1133">Transmembrane helix</keyword>
<dbReference type="Proteomes" id="UP000323046">
    <property type="component" value="Chromosome"/>
</dbReference>
<feature type="signal peptide" evidence="2">
    <location>
        <begin position="1"/>
        <end position="31"/>
    </location>
</feature>
<name>A0A5P2BCB9_STRVZ</name>
<evidence type="ECO:0008006" key="5">
    <source>
        <dbReference type="Google" id="ProtNLM"/>
    </source>
</evidence>
<dbReference type="AlphaFoldDB" id="A0A5P2BCB9"/>
<proteinExistence type="predicted"/>
<keyword evidence="4" id="KW-1185">Reference proteome</keyword>
<keyword evidence="2" id="KW-0732">Signal</keyword>
<evidence type="ECO:0000313" key="3">
    <source>
        <dbReference type="EMBL" id="QES27936.1"/>
    </source>
</evidence>
<evidence type="ECO:0000256" key="2">
    <source>
        <dbReference type="SAM" id="SignalP"/>
    </source>
</evidence>
<gene>
    <name evidence="3" type="ORF">DEJ47_17155</name>
</gene>
<protein>
    <recommendedName>
        <fullName evidence="5">Gram-positive cocci surface proteins LPxTG domain-containing protein</fullName>
    </recommendedName>
</protein>
<reference evidence="3 4" key="1">
    <citation type="submission" date="2018-05" db="EMBL/GenBank/DDBJ databases">
        <title>Streptomyces venezuelae.</title>
        <authorList>
            <person name="Kim W."/>
            <person name="Lee N."/>
            <person name="Cho B.-K."/>
        </authorList>
    </citation>
    <scope>NUCLEOTIDE SEQUENCE [LARGE SCALE GENOMIC DNA]</scope>
    <source>
        <strain evidence="3 4">ATCC 14583</strain>
    </source>
</reference>
<accession>A0A5P2BCB9</accession>
<feature type="transmembrane region" description="Helical" evidence="1">
    <location>
        <begin position="55"/>
        <end position="76"/>
    </location>
</feature>
<organism evidence="3 4">
    <name type="scientific">Streptomyces venezuelae</name>
    <dbReference type="NCBI Taxonomy" id="54571"/>
    <lineage>
        <taxon>Bacteria</taxon>
        <taxon>Bacillati</taxon>
        <taxon>Actinomycetota</taxon>
        <taxon>Actinomycetes</taxon>
        <taxon>Kitasatosporales</taxon>
        <taxon>Streptomycetaceae</taxon>
        <taxon>Streptomyces</taxon>
    </lineage>
</organism>
<sequence length="81" mass="7858">MRRAAGLALATAAVAAVVAAGFLAAAPAATAASHKEARQARSGPAELADTGSSRTLLFSGAAATLCGLGVLVIIAARGRRD</sequence>
<dbReference type="EMBL" id="CP029193">
    <property type="protein sequence ID" value="QES27936.1"/>
    <property type="molecule type" value="Genomic_DNA"/>
</dbReference>
<evidence type="ECO:0000256" key="1">
    <source>
        <dbReference type="SAM" id="Phobius"/>
    </source>
</evidence>